<dbReference type="SMR" id="A2ENR0"/>
<reference evidence="1" key="2">
    <citation type="journal article" date="2007" name="Science">
        <title>Draft genome sequence of the sexually transmitted pathogen Trichomonas vaginalis.</title>
        <authorList>
            <person name="Carlton J.M."/>
            <person name="Hirt R.P."/>
            <person name="Silva J.C."/>
            <person name="Delcher A.L."/>
            <person name="Schatz M."/>
            <person name="Zhao Q."/>
            <person name="Wortman J.R."/>
            <person name="Bidwell S.L."/>
            <person name="Alsmark U.C.M."/>
            <person name="Besteiro S."/>
            <person name="Sicheritz-Ponten T."/>
            <person name="Noel C.J."/>
            <person name="Dacks J.B."/>
            <person name="Foster P.G."/>
            <person name="Simillion C."/>
            <person name="Van de Peer Y."/>
            <person name="Miranda-Saavedra D."/>
            <person name="Barton G.J."/>
            <person name="Westrop G.D."/>
            <person name="Mueller S."/>
            <person name="Dessi D."/>
            <person name="Fiori P.L."/>
            <person name="Ren Q."/>
            <person name="Paulsen I."/>
            <person name="Zhang H."/>
            <person name="Bastida-Corcuera F.D."/>
            <person name="Simoes-Barbosa A."/>
            <person name="Brown M.T."/>
            <person name="Hayes R.D."/>
            <person name="Mukherjee M."/>
            <person name="Okumura C.Y."/>
            <person name="Schneider R."/>
            <person name="Smith A.J."/>
            <person name="Vanacova S."/>
            <person name="Villalvazo M."/>
            <person name="Haas B.J."/>
            <person name="Pertea M."/>
            <person name="Feldblyum T.V."/>
            <person name="Utterback T.R."/>
            <person name="Shu C.L."/>
            <person name="Osoegawa K."/>
            <person name="de Jong P.J."/>
            <person name="Hrdy I."/>
            <person name="Horvathova L."/>
            <person name="Zubacova Z."/>
            <person name="Dolezal P."/>
            <person name="Malik S.B."/>
            <person name="Logsdon J.M. Jr."/>
            <person name="Henze K."/>
            <person name="Gupta A."/>
            <person name="Wang C.C."/>
            <person name="Dunne R.L."/>
            <person name="Upcroft J.A."/>
            <person name="Upcroft P."/>
            <person name="White O."/>
            <person name="Salzberg S.L."/>
            <person name="Tang P."/>
            <person name="Chiu C.-H."/>
            <person name="Lee Y.-S."/>
            <person name="Embley T.M."/>
            <person name="Coombs G.H."/>
            <person name="Mottram J.C."/>
            <person name="Tachezy J."/>
            <person name="Fraser-Liggett C.M."/>
            <person name="Johnson P.J."/>
        </authorList>
    </citation>
    <scope>NUCLEOTIDE SEQUENCE [LARGE SCALE GENOMIC DNA]</scope>
    <source>
        <strain evidence="1">G3</strain>
    </source>
</reference>
<reference evidence="1" key="1">
    <citation type="submission" date="2006-10" db="EMBL/GenBank/DDBJ databases">
        <authorList>
            <person name="Amadeo P."/>
            <person name="Zhao Q."/>
            <person name="Wortman J."/>
            <person name="Fraser-Liggett C."/>
            <person name="Carlton J."/>
        </authorList>
    </citation>
    <scope>NUCLEOTIDE SEQUENCE</scope>
    <source>
        <strain evidence="1">G3</strain>
    </source>
</reference>
<dbReference type="Proteomes" id="UP000001542">
    <property type="component" value="Unassembled WGS sequence"/>
</dbReference>
<evidence type="ECO:0000313" key="2">
    <source>
        <dbReference type="Proteomes" id="UP000001542"/>
    </source>
</evidence>
<evidence type="ECO:0000313" key="1">
    <source>
        <dbReference type="EMBL" id="EAY05686.1"/>
    </source>
</evidence>
<dbReference type="KEGG" id="tva:4763554"/>
<accession>A2ENR0</accession>
<dbReference type="AlphaFoldDB" id="A2ENR0"/>
<dbReference type="EMBL" id="DS113442">
    <property type="protein sequence ID" value="EAY05686.1"/>
    <property type="molecule type" value="Genomic_DNA"/>
</dbReference>
<gene>
    <name evidence="1" type="ORF">TVAG_005300</name>
</gene>
<dbReference type="InParanoid" id="A2ENR0"/>
<dbReference type="RefSeq" id="XP_001317909.1">
    <property type="nucleotide sequence ID" value="XM_001317874.1"/>
</dbReference>
<proteinExistence type="predicted"/>
<organism evidence="1 2">
    <name type="scientific">Trichomonas vaginalis (strain ATCC PRA-98 / G3)</name>
    <dbReference type="NCBI Taxonomy" id="412133"/>
    <lineage>
        <taxon>Eukaryota</taxon>
        <taxon>Metamonada</taxon>
        <taxon>Parabasalia</taxon>
        <taxon>Trichomonadida</taxon>
        <taxon>Trichomonadidae</taxon>
        <taxon>Trichomonas</taxon>
    </lineage>
</organism>
<sequence>MERDIDDVSKSDVSLPRYVDLLTPFASIELNREVQRLIQEKTILVSENRQLKEERDFFYSLLMKKAQNPKAEQNKLKLELQKHLNSEITIPLPEFHDIGIDALSYTNTLSFLNSEIISILPVEHKQEPKEIPNVLSIQKVNSFESKPEEKIERNIILRIRKCSNFSVPLEDKSMKINTFNIYNSNIIHTHNYSDKFTQFEPAKKDKGIDNNGQTNDHADIATSNVTDFEHSSTQTEILPKYSTAESQSELHFVNEASTQSQNESSLSSFLNTSKQIQYKTQKVQATNADRCDFSKKEFLSLLSTFENTTFKHAKEMLSLAQSGDAIVSYFTKLCGSRIQSLEFENSDLICEICRIRQESSGAIAKTIIKLKKTSINELELKDVVSRCLYNN</sequence>
<dbReference type="VEuPathDB" id="TrichDB:TVAGG3_0666320"/>
<name>A2ENR0_TRIV3</name>
<dbReference type="VEuPathDB" id="TrichDB:TVAG_005300"/>
<protein>
    <submittedName>
        <fullName evidence="1">Uncharacterized protein</fullName>
    </submittedName>
</protein>
<keyword evidence="2" id="KW-1185">Reference proteome</keyword>